<reference evidence="2" key="1">
    <citation type="journal article" date="2014" name="Int. J. Syst. Evol. Microbiol.">
        <title>Complete genome of a new Firmicutes species belonging to the dominant human colonic microbiota ('Ruminococcus bicirculans') reveals two chromosomes and a selective capacity to utilize plant glucans.</title>
        <authorList>
            <consortium name="NISC Comparative Sequencing Program"/>
            <person name="Wegmann U."/>
            <person name="Louis P."/>
            <person name="Goesmann A."/>
            <person name="Henrissat B."/>
            <person name="Duncan S.H."/>
            <person name="Flint H.J."/>
        </authorList>
    </citation>
    <scope>NUCLEOTIDE SEQUENCE</scope>
    <source>
        <strain evidence="2">CECT 8869</strain>
    </source>
</reference>
<dbReference type="SUPFAM" id="SSF55729">
    <property type="entry name" value="Acyl-CoA N-acyltransferases (Nat)"/>
    <property type="match status" value="1"/>
</dbReference>
<gene>
    <name evidence="2" type="ORF">Q2T41_09545</name>
</gene>
<keyword evidence="2" id="KW-0012">Acyltransferase</keyword>
<keyword evidence="3" id="KW-1185">Reference proteome</keyword>
<proteinExistence type="predicted"/>
<evidence type="ECO:0000259" key="1">
    <source>
        <dbReference type="PROSITE" id="PS51186"/>
    </source>
</evidence>
<dbReference type="Proteomes" id="UP001168579">
    <property type="component" value="Unassembled WGS sequence"/>
</dbReference>
<name>A0ABT8RR77_9FLAO</name>
<reference evidence="2" key="2">
    <citation type="submission" date="2023-06" db="EMBL/GenBank/DDBJ databases">
        <authorList>
            <person name="Lucena T."/>
            <person name="Sun Q."/>
        </authorList>
    </citation>
    <scope>NUCLEOTIDE SEQUENCE</scope>
    <source>
        <strain evidence="2">CECT 8869</strain>
    </source>
</reference>
<dbReference type="PANTHER" id="PTHR13355">
    <property type="entry name" value="GLUCOSAMINE 6-PHOSPHATE N-ACETYLTRANSFERASE"/>
    <property type="match status" value="1"/>
</dbReference>
<accession>A0ABT8RR77</accession>
<evidence type="ECO:0000313" key="3">
    <source>
        <dbReference type="Proteomes" id="UP001168579"/>
    </source>
</evidence>
<dbReference type="PROSITE" id="PS51186">
    <property type="entry name" value="GNAT"/>
    <property type="match status" value="1"/>
</dbReference>
<dbReference type="PANTHER" id="PTHR13355:SF11">
    <property type="entry name" value="GLUCOSAMINE 6-PHOSPHATE N-ACETYLTRANSFERASE"/>
    <property type="match status" value="1"/>
</dbReference>
<dbReference type="EC" id="2.3.1.-" evidence="2"/>
<dbReference type="CDD" id="cd04301">
    <property type="entry name" value="NAT_SF"/>
    <property type="match status" value="1"/>
</dbReference>
<dbReference type="RefSeq" id="WP_089261213.1">
    <property type="nucleotide sequence ID" value="NZ_JAUKUC010000001.1"/>
</dbReference>
<dbReference type="InterPro" id="IPR016181">
    <property type="entry name" value="Acyl_CoA_acyltransferase"/>
</dbReference>
<dbReference type="GO" id="GO:0016746">
    <property type="term" value="F:acyltransferase activity"/>
    <property type="evidence" value="ECO:0007669"/>
    <property type="project" value="UniProtKB-KW"/>
</dbReference>
<dbReference type="Gene3D" id="3.40.630.30">
    <property type="match status" value="1"/>
</dbReference>
<comment type="caution">
    <text evidence="2">The sequence shown here is derived from an EMBL/GenBank/DDBJ whole genome shotgun (WGS) entry which is preliminary data.</text>
</comment>
<dbReference type="EMBL" id="JAUKUC010000001">
    <property type="protein sequence ID" value="MDO1512897.1"/>
    <property type="molecule type" value="Genomic_DNA"/>
</dbReference>
<keyword evidence="2" id="KW-0808">Transferase</keyword>
<dbReference type="InterPro" id="IPR039143">
    <property type="entry name" value="GNPNAT1-like"/>
</dbReference>
<dbReference type="InterPro" id="IPR000182">
    <property type="entry name" value="GNAT_dom"/>
</dbReference>
<evidence type="ECO:0000313" key="2">
    <source>
        <dbReference type="EMBL" id="MDO1512897.1"/>
    </source>
</evidence>
<dbReference type="Pfam" id="PF13673">
    <property type="entry name" value="Acetyltransf_10"/>
    <property type="match status" value="1"/>
</dbReference>
<sequence>MLHIHIKKFNELNTSELYELLKLRSEIFVVEQNCVYQDLDDKDKKALHVIGIRDNIIVAYTRIFGPGDYFKEASIGRVAVDKRYRRFGYGKEIMESSIKGVQEHFNIDTIQLSAQTYLIKFYSSLGFKKVGEEYLEDGIPHIKMIMN</sequence>
<organism evidence="2 3">
    <name type="scientific">Maribacter confluentis</name>
    <dbReference type="NCBI Taxonomy" id="1656093"/>
    <lineage>
        <taxon>Bacteria</taxon>
        <taxon>Pseudomonadati</taxon>
        <taxon>Bacteroidota</taxon>
        <taxon>Flavobacteriia</taxon>
        <taxon>Flavobacteriales</taxon>
        <taxon>Flavobacteriaceae</taxon>
        <taxon>Maribacter</taxon>
    </lineage>
</organism>
<feature type="domain" description="N-acetyltransferase" evidence="1">
    <location>
        <begin position="4"/>
        <end position="147"/>
    </location>
</feature>
<protein>
    <submittedName>
        <fullName evidence="2">GNAT family N-acetyltransferase</fullName>
        <ecNumber evidence="2">2.3.1.-</ecNumber>
    </submittedName>
</protein>